<organism evidence="1 2">
    <name type="scientific">Pseudomonas fluorescens</name>
    <dbReference type="NCBI Taxonomy" id="294"/>
    <lineage>
        <taxon>Bacteria</taxon>
        <taxon>Pseudomonadati</taxon>
        <taxon>Pseudomonadota</taxon>
        <taxon>Gammaproteobacteria</taxon>
        <taxon>Pseudomonadales</taxon>
        <taxon>Pseudomonadaceae</taxon>
        <taxon>Pseudomonas</taxon>
    </lineage>
</organism>
<reference evidence="1 2" key="1">
    <citation type="submission" date="2019-09" db="EMBL/GenBank/DDBJ databases">
        <authorList>
            <person name="Chandra G."/>
            <person name="Truman W A."/>
        </authorList>
    </citation>
    <scope>NUCLEOTIDE SEQUENCE [LARGE SCALE GENOMIC DNA]</scope>
    <source>
        <strain evidence="1">PS847</strain>
    </source>
</reference>
<evidence type="ECO:0000313" key="1">
    <source>
        <dbReference type="EMBL" id="VVO50380.1"/>
    </source>
</evidence>
<sequence>MVDSHGGWTTPLTKPLSMTESFSITALQLYENVPSRWAVHSSFAVLFAPLILGTTLNPERKLSVHGGGGLAGAKLELWLEDKSKGIQLATTVWQDGTWLALSVEAWLPGKHLLTAKQVASVSGQSSDWSDTYVVNVKPPTPRIEVPPAYSSVKQALKIMNVWPERASVQIFTDKDEIVVGTFDRFTCTFTLSGQWAVGTTSLRAVQTVDGATSDPSSAVSVKIRPSRPVIEPPAVPIAARQTLSIKFVSPDATLLEMFNEVGESVAGEFTGSGTSRTFTPAQDWSVSSQVKIVQTVGGVRSNPSALVPIVVKLFIAPPSDPAAAKEKLAISFFLASDDHLRMYIQGGGLVEGTFLESGSVRYFTPKEEWKQGKTTVSVHQVVGGVVNWSNLVTLAVQPSELSLANPPGSVSSDLQLTLLSAPPSSSGSVLQMLTEAGAPVTGEFTTGTPRKFKPSPRWPAGYNAVMAVQFVDGVPSAPSNVVRFLVIPAKPEIEPPPKPALPRQRLNIIGVDPGAVTLQMLTEDGAAIEGDFTGVDTSRIFTPAEDWAGTRKIVVVQTVDGGTSQPSIVVTVYAPPPKPEIEQPPIPATLDQVLNINRGRSYGPVILRMYTAAGIRLDGEFSYGTPATFTPRYGWPPGRTEVMTKQDINGVGSEFSDPVLLEILPRKPFIQPPYNPVTSKHQLSISSVYAGDVTLHMFYEDGETVPGYFNGDGEFRTFTPAIDWTGTTKVNVVQIVDDVLSHPSDPVTVSVIEKPPTPVITQPLPHTSHHADLRVQGTCVAGATIAVQDAAGNFLQGNLTYSGTTWFFEYLWRPGFNDMKVRQSVNGATSEATDVLEFYIKPATPAIEPPSHPVALKQSLKITGVASGAVSLQMLTEANRPVAGKFTISGANRHFTPAADWSPGENTVYVIQTVNGVDSDPSDLCTFTVEVEDRPDAPQFQQPQAGGLTSRYPSLKIAGLPGALQTVRFENGATLHEETAGADGILTFTVVEPLDPGTIVLEAKQASGGTDSDWSAPHRFTVKAAPSTPSIEAPRANSETSRYPRIRGTGATGGEIVLRHALDPKEEFAIVDGSTRWNWTAEKAWPLGDYAVQARQTFDGDWSDWTEARSFKVSESRYAIGDATPAIGTPVVGTEQSVLLRIQVISGVSGEVAAGVEVKWRVNGEEELLATTQTDVNGWTSYRYTPETVGKHDILADVTQDNAGVILTELYEVNAVLDDVWAQAAELYLDGERVDAASELVLLRKNLPYKLELKIADDSVLIGSTVTLQNFWGAKERGLTFNPDLGTPLTINKGSSIHWYISTEEANSGIYGLSLASSILPDWELPGRVEAGDLADAVRFDLDGFPQVFGGAPAYPCLGATHTLTLRPQDSSFLLGQDVVLELSAQAADLGVTLSPSIPQTLGEDGVSWLLNCVDSTSAGDFAVWLKVPALEFSSLELPMSLAHNSAEVSERFGPQQMGGSASFWRYGIRAVSTFTGLPAGGVPVTVAVTGKPTMENVTARDGWIFISYYDGESASLTIRNRYGK</sequence>
<dbReference type="EMBL" id="CABVIC010000001">
    <property type="protein sequence ID" value="VVO50380.1"/>
    <property type="molecule type" value="Genomic_DNA"/>
</dbReference>
<name>A0A5E7GFM5_PSEFL</name>
<dbReference type="Proteomes" id="UP000326067">
    <property type="component" value="Unassembled WGS sequence"/>
</dbReference>
<gene>
    <name evidence="1" type="ORF">PS847_00250</name>
</gene>
<protein>
    <submittedName>
        <fullName evidence="1">Uncharacterized protein</fullName>
    </submittedName>
</protein>
<evidence type="ECO:0000313" key="2">
    <source>
        <dbReference type="Proteomes" id="UP000326067"/>
    </source>
</evidence>
<accession>A0A5E7GFM5</accession>
<proteinExistence type="predicted"/>